<dbReference type="EMBL" id="CP071796">
    <property type="protein sequence ID" value="QTD45631.1"/>
    <property type="molecule type" value="Genomic_DNA"/>
</dbReference>
<proteinExistence type="predicted"/>
<dbReference type="RefSeq" id="WP_208009379.1">
    <property type="nucleotide sequence ID" value="NZ_CP071796.1"/>
</dbReference>
<sequence length="276" mass="28512">MGPPQGFAADLRGIANSDLSLADKVRMTHDTIGYYYRNSPAFQGWVQAVGGGVEVLGGMALSSVPGGAVPGSVAIVHGVDNYAAGLNRFYDENAGRTLTYRLVHAATGSPWLADAVDRGIPFTTAVAGGATALGAAQAARPGANAAQWGRVNAGEEAANGAANSGRAISAEGTAFLQSAESPFKGQPLTNAGRATTKHPEYFGFNSTEELRAVYRTDAQLNELASKNLNEILANGTRTSGAGGRYPNGWVTYTLPDGRAASWGASGEFIGFRGVQK</sequence>
<dbReference type="KEGG" id="otd:J1M35_01520"/>
<gene>
    <name evidence="1" type="ORF">J1M35_01520</name>
</gene>
<keyword evidence="2" id="KW-1185">Reference proteome</keyword>
<protein>
    <submittedName>
        <fullName evidence="1">Uncharacterized protein</fullName>
    </submittedName>
</protein>
<reference evidence="1" key="1">
    <citation type="submission" date="2021-03" db="EMBL/GenBank/DDBJ databases">
        <title>Ottowia sp. 27C isolated from the cloaca of a Giant Asian pond turtle (Heosemys grandis).</title>
        <authorList>
            <person name="Spergser J."/>
            <person name="Busse H.-J."/>
        </authorList>
    </citation>
    <scope>NUCLEOTIDE SEQUENCE</scope>
    <source>
        <strain evidence="1">27C</strain>
    </source>
</reference>
<name>A0A975H3U6_9BURK</name>
<dbReference type="AlphaFoldDB" id="A0A975H3U6"/>
<dbReference type="Proteomes" id="UP000663903">
    <property type="component" value="Chromosome"/>
</dbReference>
<evidence type="ECO:0000313" key="2">
    <source>
        <dbReference type="Proteomes" id="UP000663903"/>
    </source>
</evidence>
<organism evidence="1 2">
    <name type="scientific">Ottowia testudinis</name>
    <dbReference type="NCBI Taxonomy" id="2816950"/>
    <lineage>
        <taxon>Bacteria</taxon>
        <taxon>Pseudomonadati</taxon>
        <taxon>Pseudomonadota</taxon>
        <taxon>Betaproteobacteria</taxon>
        <taxon>Burkholderiales</taxon>
        <taxon>Comamonadaceae</taxon>
        <taxon>Ottowia</taxon>
    </lineage>
</organism>
<accession>A0A975H3U6</accession>
<evidence type="ECO:0000313" key="1">
    <source>
        <dbReference type="EMBL" id="QTD45631.1"/>
    </source>
</evidence>